<evidence type="ECO:0000256" key="10">
    <source>
        <dbReference type="SAM" id="MobiDB-lite"/>
    </source>
</evidence>
<organism evidence="11 12">
    <name type="scientific">Penaeus vannamei</name>
    <name type="common">Whiteleg shrimp</name>
    <name type="synonym">Litopenaeus vannamei</name>
    <dbReference type="NCBI Taxonomy" id="6689"/>
    <lineage>
        <taxon>Eukaryota</taxon>
        <taxon>Metazoa</taxon>
        <taxon>Ecdysozoa</taxon>
        <taxon>Arthropoda</taxon>
        <taxon>Crustacea</taxon>
        <taxon>Multicrustacea</taxon>
        <taxon>Malacostraca</taxon>
        <taxon>Eumalacostraca</taxon>
        <taxon>Eucarida</taxon>
        <taxon>Decapoda</taxon>
        <taxon>Dendrobranchiata</taxon>
        <taxon>Penaeoidea</taxon>
        <taxon>Penaeidae</taxon>
        <taxon>Penaeus</taxon>
    </lineage>
</organism>
<keyword evidence="6" id="KW-1133">Transmembrane helix</keyword>
<evidence type="ECO:0000313" key="11">
    <source>
        <dbReference type="EMBL" id="ROT83648.1"/>
    </source>
</evidence>
<keyword evidence="8" id="KW-0472">Membrane</keyword>
<dbReference type="PANTHER" id="PTHR12129">
    <property type="entry name" value="HEPARAN SULFATE 2-O-SULFOTRANSFERASE"/>
    <property type="match status" value="1"/>
</dbReference>
<dbReference type="Pfam" id="PF03567">
    <property type="entry name" value="Sulfotransfer_2"/>
    <property type="match status" value="1"/>
</dbReference>
<dbReference type="SUPFAM" id="SSF52540">
    <property type="entry name" value="P-loop containing nucleoside triphosphate hydrolases"/>
    <property type="match status" value="1"/>
</dbReference>
<evidence type="ECO:0000256" key="7">
    <source>
        <dbReference type="ARBA" id="ARBA00023034"/>
    </source>
</evidence>
<feature type="region of interest" description="Disordered" evidence="10">
    <location>
        <begin position="71"/>
        <end position="95"/>
    </location>
</feature>
<dbReference type="GO" id="GO:0000139">
    <property type="term" value="C:Golgi membrane"/>
    <property type="evidence" value="ECO:0007669"/>
    <property type="project" value="UniProtKB-SubCell"/>
</dbReference>
<evidence type="ECO:0000256" key="8">
    <source>
        <dbReference type="ARBA" id="ARBA00023136"/>
    </source>
</evidence>
<dbReference type="PANTHER" id="PTHR12129:SF20">
    <property type="entry name" value="HEPARAN SULFATE 2-O-SULFOTRANSFERASE PIPE"/>
    <property type="match status" value="1"/>
</dbReference>
<dbReference type="OrthoDB" id="10019582at2759"/>
<dbReference type="AlphaFoldDB" id="A0A423U4K4"/>
<proteinExistence type="inferred from homology"/>
<accession>A0A423U4K4</accession>
<comment type="caution">
    <text evidence="11">The sequence shown here is derived from an EMBL/GenBank/DDBJ whole genome shotgun (WGS) entry which is preliminary data.</text>
</comment>
<evidence type="ECO:0000256" key="5">
    <source>
        <dbReference type="ARBA" id="ARBA00022968"/>
    </source>
</evidence>
<evidence type="ECO:0000313" key="12">
    <source>
        <dbReference type="Proteomes" id="UP000283509"/>
    </source>
</evidence>
<evidence type="ECO:0000256" key="2">
    <source>
        <dbReference type="ARBA" id="ARBA00010569"/>
    </source>
</evidence>
<name>A0A423U4K4_PENVA</name>
<comment type="subcellular location">
    <subcellularLocation>
        <location evidence="1">Golgi apparatus membrane</location>
        <topology evidence="1">Single-pass type II membrane protein</topology>
    </subcellularLocation>
</comment>
<dbReference type="InterPro" id="IPR005331">
    <property type="entry name" value="Sulfotransferase"/>
</dbReference>
<dbReference type="InterPro" id="IPR007734">
    <property type="entry name" value="Heparan_SO4_2-O-STrfase"/>
</dbReference>
<evidence type="ECO:0000256" key="3">
    <source>
        <dbReference type="ARBA" id="ARBA00022679"/>
    </source>
</evidence>
<keyword evidence="12" id="KW-1185">Reference proteome</keyword>
<evidence type="ECO:0000256" key="6">
    <source>
        <dbReference type="ARBA" id="ARBA00022989"/>
    </source>
</evidence>
<evidence type="ECO:0000256" key="1">
    <source>
        <dbReference type="ARBA" id="ARBA00004323"/>
    </source>
</evidence>
<protein>
    <submittedName>
        <fullName evidence="11">Putative heparan sulfate 2-O-sulfotransferase pipe</fullName>
    </submittedName>
</protein>
<reference evidence="11 12" key="1">
    <citation type="submission" date="2018-04" db="EMBL/GenBank/DDBJ databases">
        <authorList>
            <person name="Zhang X."/>
            <person name="Yuan J."/>
            <person name="Li F."/>
            <person name="Xiang J."/>
        </authorList>
    </citation>
    <scope>NUCLEOTIDE SEQUENCE [LARGE SCALE GENOMIC DNA]</scope>
    <source>
        <tissue evidence="11">Muscle</tissue>
    </source>
</reference>
<evidence type="ECO:0000256" key="4">
    <source>
        <dbReference type="ARBA" id="ARBA00022692"/>
    </source>
</evidence>
<dbReference type="Proteomes" id="UP000283509">
    <property type="component" value="Unassembled WGS sequence"/>
</dbReference>
<dbReference type="Gene3D" id="3.40.50.300">
    <property type="entry name" value="P-loop containing nucleotide triphosphate hydrolases"/>
    <property type="match status" value="1"/>
</dbReference>
<sequence>MKTRRREGSMVKVKRLLILLNVGMAFLCLTALAILKERVTSSSHSRELVEYHVPLREDLVALRPQVSSTRPISLRKIGNPATLPQPSERDSASLSQPQDSAMFSEFLRVQLVPTSSLKPRASAMLLQSDAQDPVPPWQPYTGMMSRKNPVLILGRQGEIQEQPMDQGCSNKLVLRPVYPRIVIYNRVPKCASATMLRICRSLSQKNEFTFNNMKETGKNHKERAQQRKLANWIFNRSFHGRHFFFKHIPYLNFSRLGYWEPSWINIVRHPVKRLISHYYFKKPLQTLDVCIDTGVCKFQQGKEKIISQISYFCGFSTQCRSNLTSQTFQVAKQVVERAFVVVGLQEDLQSTLLVLEHLIPNFFSGASNLNYENWNIQTSKPPTSNRTLAALERRLKVDIEFYHYLQQRFYKQLEEVKGHYRGLKM</sequence>
<gene>
    <name evidence="11" type="ORF">C7M84_023181</name>
</gene>
<keyword evidence="4" id="KW-0812">Transmembrane</keyword>
<evidence type="ECO:0000256" key="9">
    <source>
        <dbReference type="ARBA" id="ARBA00023180"/>
    </source>
</evidence>
<dbReference type="InterPro" id="IPR027417">
    <property type="entry name" value="P-loop_NTPase"/>
</dbReference>
<keyword evidence="5" id="KW-0735">Signal-anchor</keyword>
<dbReference type="EMBL" id="QCYY01000659">
    <property type="protein sequence ID" value="ROT83648.1"/>
    <property type="molecule type" value="Genomic_DNA"/>
</dbReference>
<dbReference type="GO" id="GO:0008146">
    <property type="term" value="F:sulfotransferase activity"/>
    <property type="evidence" value="ECO:0007669"/>
    <property type="project" value="InterPro"/>
</dbReference>
<keyword evidence="9" id="KW-0325">Glycoprotein</keyword>
<comment type="similarity">
    <text evidence="2">Belongs to the sulfotransferase 3 family.</text>
</comment>
<reference evidence="11 12" key="2">
    <citation type="submission" date="2019-01" db="EMBL/GenBank/DDBJ databases">
        <title>The decoding of complex shrimp genome reveals the adaptation for benthos swimmer, frequently molting mechanism and breeding impact on genome.</title>
        <authorList>
            <person name="Sun Y."/>
            <person name="Gao Y."/>
            <person name="Yu Y."/>
        </authorList>
    </citation>
    <scope>NUCLEOTIDE SEQUENCE [LARGE SCALE GENOMIC DNA]</scope>
    <source>
        <tissue evidence="11">Muscle</tissue>
    </source>
</reference>
<keyword evidence="7" id="KW-0333">Golgi apparatus</keyword>
<keyword evidence="3 11" id="KW-0808">Transferase</keyword>